<reference evidence="1 2" key="1">
    <citation type="submission" date="2018-12" db="EMBL/GenBank/DDBJ databases">
        <title>Rubrispira sanarue gen. nov., sp., nov., a member of the order Silvanigrellales, isolated from a brackish lake in Hamamatsu Japan.</title>
        <authorList>
            <person name="Maejima Y."/>
            <person name="Iino T."/>
            <person name="Muraguchi Y."/>
            <person name="Fukuda K."/>
            <person name="Nojiri H."/>
            <person name="Ohkuma M."/>
            <person name="Moriuchi R."/>
            <person name="Dohra H."/>
            <person name="Kimbara K."/>
            <person name="Shintani M."/>
        </authorList>
    </citation>
    <scope>NUCLEOTIDE SEQUENCE [LARGE SCALE GENOMIC DNA]</scope>
    <source>
        <strain evidence="1 2">RF1110005</strain>
    </source>
</reference>
<gene>
    <name evidence="1" type="ORF">JCM31447_16680</name>
</gene>
<evidence type="ECO:0000313" key="2">
    <source>
        <dbReference type="Proteomes" id="UP000291236"/>
    </source>
</evidence>
<name>A0A4P2VUP5_FLUSA</name>
<accession>A0A4P2VUP5</accession>
<dbReference type="EMBL" id="AP019368">
    <property type="protein sequence ID" value="BBH53225.1"/>
    <property type="molecule type" value="Genomic_DNA"/>
</dbReference>
<keyword evidence="2" id="KW-1185">Reference proteome</keyword>
<dbReference type="Proteomes" id="UP000291236">
    <property type="component" value="Chromosome"/>
</dbReference>
<dbReference type="AlphaFoldDB" id="A0A4P2VUP5"/>
<dbReference type="KEGG" id="sbf:JCM31447_16680"/>
<sequence length="78" mass="9267">MQEKVEKLIKVTNKKATLILLIDANILTSIYWCFTKNFRDLLLSIYELFILRNGQGLYFKKRQSHVKIRVSNLRILPN</sequence>
<evidence type="ECO:0000313" key="1">
    <source>
        <dbReference type="EMBL" id="BBH53225.1"/>
    </source>
</evidence>
<proteinExistence type="predicted"/>
<organism evidence="1 2">
    <name type="scientific">Fluviispira sanaruensis</name>
    <dbReference type="NCBI Taxonomy" id="2493639"/>
    <lineage>
        <taxon>Bacteria</taxon>
        <taxon>Pseudomonadati</taxon>
        <taxon>Bdellovibrionota</taxon>
        <taxon>Oligoflexia</taxon>
        <taxon>Silvanigrellales</taxon>
        <taxon>Silvanigrellaceae</taxon>
        <taxon>Fluviispira</taxon>
    </lineage>
</organism>
<protein>
    <submittedName>
        <fullName evidence="1">Uncharacterized protein</fullName>
    </submittedName>
</protein>